<dbReference type="Pfam" id="PF06912">
    <property type="entry name" value="DUF1275"/>
    <property type="match status" value="1"/>
</dbReference>
<keyword evidence="1" id="KW-0472">Membrane</keyword>
<feature type="transmembrane region" description="Helical" evidence="1">
    <location>
        <begin position="69"/>
        <end position="85"/>
    </location>
</feature>
<dbReference type="InterPro" id="IPR010699">
    <property type="entry name" value="DUF1275"/>
</dbReference>
<dbReference type="Proteomes" id="UP000824156">
    <property type="component" value="Unassembled WGS sequence"/>
</dbReference>
<evidence type="ECO:0000313" key="2">
    <source>
        <dbReference type="EMBL" id="HIX54723.1"/>
    </source>
</evidence>
<feature type="transmembrane region" description="Helical" evidence="1">
    <location>
        <begin position="7"/>
        <end position="25"/>
    </location>
</feature>
<keyword evidence="1" id="KW-1133">Transmembrane helix</keyword>
<comment type="caution">
    <text evidence="2">The sequence shown here is derived from an EMBL/GenBank/DDBJ whole genome shotgun (WGS) entry which is preliminary data.</text>
</comment>
<organism evidence="2 3">
    <name type="scientific">Candidatus Sphingobacterium stercoripullorum</name>
    <dbReference type="NCBI Taxonomy" id="2838759"/>
    <lineage>
        <taxon>Bacteria</taxon>
        <taxon>Pseudomonadati</taxon>
        <taxon>Bacteroidota</taxon>
        <taxon>Sphingobacteriia</taxon>
        <taxon>Sphingobacteriales</taxon>
        <taxon>Sphingobacteriaceae</taxon>
        <taxon>Sphingobacterium</taxon>
    </lineage>
</organism>
<proteinExistence type="predicted"/>
<keyword evidence="1" id="KW-0812">Transmembrane</keyword>
<dbReference type="EMBL" id="DXEZ01000191">
    <property type="protein sequence ID" value="HIX54723.1"/>
    <property type="molecule type" value="Genomic_DNA"/>
</dbReference>
<feature type="transmembrane region" description="Helical" evidence="1">
    <location>
        <begin position="31"/>
        <end position="57"/>
    </location>
</feature>
<gene>
    <name evidence="2" type="ORF">H9853_06835</name>
</gene>
<protein>
    <submittedName>
        <fullName evidence="2">DUF1275 domain-containing protein</fullName>
    </submittedName>
</protein>
<feature type="non-terminal residue" evidence="2">
    <location>
        <position position="109"/>
    </location>
</feature>
<evidence type="ECO:0000313" key="3">
    <source>
        <dbReference type="Proteomes" id="UP000824156"/>
    </source>
</evidence>
<evidence type="ECO:0000256" key="1">
    <source>
        <dbReference type="SAM" id="Phobius"/>
    </source>
</evidence>
<name>A0A9D1W951_9SPHI</name>
<reference evidence="2" key="1">
    <citation type="journal article" date="2021" name="PeerJ">
        <title>Extensive microbial diversity within the chicken gut microbiome revealed by metagenomics and culture.</title>
        <authorList>
            <person name="Gilroy R."/>
            <person name="Ravi A."/>
            <person name="Getino M."/>
            <person name="Pursley I."/>
            <person name="Horton D.L."/>
            <person name="Alikhan N.F."/>
            <person name="Baker D."/>
            <person name="Gharbi K."/>
            <person name="Hall N."/>
            <person name="Watson M."/>
            <person name="Adriaenssens E.M."/>
            <person name="Foster-Nyarko E."/>
            <person name="Jarju S."/>
            <person name="Secka A."/>
            <person name="Antonio M."/>
            <person name="Oren A."/>
            <person name="Chaudhuri R.R."/>
            <person name="La Ragione R."/>
            <person name="Hildebrand F."/>
            <person name="Pallen M.J."/>
        </authorList>
    </citation>
    <scope>NUCLEOTIDE SEQUENCE</scope>
    <source>
        <strain evidence="2">1719</strain>
    </source>
</reference>
<dbReference type="AlphaFoldDB" id="A0A9D1W951"/>
<reference evidence="2" key="2">
    <citation type="submission" date="2021-04" db="EMBL/GenBank/DDBJ databases">
        <authorList>
            <person name="Gilroy R."/>
        </authorList>
    </citation>
    <scope>NUCLEOTIDE SEQUENCE</scope>
    <source>
        <strain evidence="2">1719</strain>
    </source>
</reference>
<accession>A0A9D1W951</accession>
<sequence length="109" mass="12022">MINVIGVLYIGLFTTNVTGHVGLWASEFSKANFYVGSFFLLYVLSFLAGAFLSTLLIEIIIKNKLPSRFIAPVFLECLLIIVVFVDEAYFSFGGQHFAGCVLLMAMGIQ</sequence>